<keyword evidence="2" id="KW-1185">Reference proteome</keyword>
<proteinExistence type="predicted"/>
<evidence type="ECO:0000313" key="3">
    <source>
        <dbReference type="WBParaSite" id="Hba_04149"/>
    </source>
</evidence>
<evidence type="ECO:0000313" key="2">
    <source>
        <dbReference type="Proteomes" id="UP000095283"/>
    </source>
</evidence>
<dbReference type="Proteomes" id="UP000095283">
    <property type="component" value="Unplaced"/>
</dbReference>
<organism evidence="2 3">
    <name type="scientific">Heterorhabditis bacteriophora</name>
    <name type="common">Entomopathogenic nematode worm</name>
    <dbReference type="NCBI Taxonomy" id="37862"/>
    <lineage>
        <taxon>Eukaryota</taxon>
        <taxon>Metazoa</taxon>
        <taxon>Ecdysozoa</taxon>
        <taxon>Nematoda</taxon>
        <taxon>Chromadorea</taxon>
        <taxon>Rhabditida</taxon>
        <taxon>Rhabditina</taxon>
        <taxon>Rhabditomorpha</taxon>
        <taxon>Strongyloidea</taxon>
        <taxon>Heterorhabditidae</taxon>
        <taxon>Heterorhabditis</taxon>
    </lineage>
</organism>
<dbReference type="WBParaSite" id="Hba_04149">
    <property type="protein sequence ID" value="Hba_04149"/>
    <property type="gene ID" value="Hba_04149"/>
</dbReference>
<dbReference type="AlphaFoldDB" id="A0A1I7WGR0"/>
<sequence length="162" mass="19049">MSLCQLWTLLHPILHTVVFEAPMPQVLRIPTMLVVLFDNFPFFTVIQLARSSTTLLCTIFFLVTQEIHNSLRGALDDIGTPLHRYFNLTSFKHDPLISQFAFFSLNNAKIWEVCYHFETMKSGMVIFYEKFSRLLHPNSKKLDQSDHREQKKRQKKQNVLSF</sequence>
<feature type="region of interest" description="Disordered" evidence="1">
    <location>
        <begin position="141"/>
        <end position="162"/>
    </location>
</feature>
<protein>
    <submittedName>
        <fullName evidence="3">Secreted protein</fullName>
    </submittedName>
</protein>
<evidence type="ECO:0000256" key="1">
    <source>
        <dbReference type="SAM" id="MobiDB-lite"/>
    </source>
</evidence>
<reference evidence="3" key="1">
    <citation type="submission" date="2016-11" db="UniProtKB">
        <authorList>
            <consortium name="WormBaseParasite"/>
        </authorList>
    </citation>
    <scope>IDENTIFICATION</scope>
</reference>
<accession>A0A1I7WGR0</accession>
<name>A0A1I7WGR0_HETBA</name>